<reference evidence="1" key="1">
    <citation type="submission" date="2021-03" db="EMBL/GenBank/DDBJ databases">
        <authorList>
            <person name="Palmer J.M."/>
        </authorList>
    </citation>
    <scope>NUCLEOTIDE SEQUENCE</scope>
    <source>
        <strain evidence="1">ARV_011</strain>
    </source>
</reference>
<keyword evidence="2" id="KW-1185">Reference proteome</keyword>
<dbReference type="AlphaFoldDB" id="A0A9P7VCY5"/>
<accession>A0A9P7VCY5</accession>
<organism evidence="1 2">
    <name type="scientific">Scheffersomyces spartinae</name>
    <dbReference type="NCBI Taxonomy" id="45513"/>
    <lineage>
        <taxon>Eukaryota</taxon>
        <taxon>Fungi</taxon>
        <taxon>Dikarya</taxon>
        <taxon>Ascomycota</taxon>
        <taxon>Saccharomycotina</taxon>
        <taxon>Pichiomycetes</taxon>
        <taxon>Debaryomycetaceae</taxon>
        <taxon>Scheffersomyces</taxon>
    </lineage>
</organism>
<dbReference type="GeneID" id="66116810"/>
<dbReference type="RefSeq" id="XP_043051211.1">
    <property type="nucleotide sequence ID" value="XM_043194159.1"/>
</dbReference>
<proteinExistence type="predicted"/>
<protein>
    <submittedName>
        <fullName evidence="1">Uncharacterized protein</fullName>
    </submittedName>
</protein>
<name>A0A9P7VCY5_9ASCO</name>
<sequence>MHLTSLSPKLRLMKSRVSNHLESNELHEKKLKTLRTVLKKIKRLLITKKVNPSSSHLADSSFNNSTTDGSIKLACQFNDSNSSSGIVEAAENQYEATFLKGTFLEPMINSSKRVGVSVSQDKWSPICYLSTSETIKDVVFRSITKSSRSSVDFSSSADEFKGVVCDNIKQTGHLFDDVGSPCDLKTLEVSTSTLNTSNKPSLQSTVFTPKSDVLTLVSDIESPSDIGSLSDIESHIDFCLAPVKDSLKVMLNSSISGCSSKSKELKKSNTTKKFISNSDSSSSVAHSRKLSAAKAAIDIESVSSNSALLKDTTIGKDMMTPTATIGRSWKKATEKKDKRVSSATLKSESSDSLDKILEDRRLEEERIFETIVRIKKQNSITNEMISTLQDYFKWEAICSAQEKEAQLITPPVIRKHEKKTLLTLMYLLHEQIKDAHLYRRLGEVKSIEQYLVLLPSDLPELHREVFYRLEDFTKELLDRWYECHIPSDKKDYTLELLDYSYCCLEWFYGVIETLERTGNLDRDFVRGDSYINKRDYYTAKTKIKASGPNKIIRFPDAYTYKTK</sequence>
<evidence type="ECO:0000313" key="2">
    <source>
        <dbReference type="Proteomes" id="UP000790833"/>
    </source>
</evidence>
<dbReference type="EMBL" id="JAHMUF010000003">
    <property type="protein sequence ID" value="KAG7195666.1"/>
    <property type="molecule type" value="Genomic_DNA"/>
</dbReference>
<comment type="caution">
    <text evidence="1">The sequence shown here is derived from an EMBL/GenBank/DDBJ whole genome shotgun (WGS) entry which is preliminary data.</text>
</comment>
<evidence type="ECO:0000313" key="1">
    <source>
        <dbReference type="EMBL" id="KAG7195666.1"/>
    </source>
</evidence>
<gene>
    <name evidence="1" type="ORF">KQ657_003436</name>
</gene>
<dbReference type="Proteomes" id="UP000790833">
    <property type="component" value="Unassembled WGS sequence"/>
</dbReference>